<feature type="coiled-coil region" evidence="7">
    <location>
        <begin position="576"/>
        <end position="610"/>
    </location>
</feature>
<feature type="coiled-coil region" evidence="7">
    <location>
        <begin position="239"/>
        <end position="515"/>
    </location>
</feature>
<keyword evidence="3" id="KW-0963">Cytoplasm</keyword>
<keyword evidence="7" id="KW-0175">Coiled coil</keyword>
<proteinExistence type="predicted"/>
<feature type="domain" description="Centrosomin N-terminal motif 1" evidence="9">
    <location>
        <begin position="13"/>
        <end position="85"/>
    </location>
</feature>
<reference evidence="11" key="2">
    <citation type="submission" date="2025-09" db="UniProtKB">
        <authorList>
            <consortium name="Ensembl"/>
        </authorList>
    </citation>
    <scope>IDENTIFICATION</scope>
</reference>
<dbReference type="Proteomes" id="UP000261540">
    <property type="component" value="Unplaced"/>
</dbReference>
<sequence>FPGERVSPVKAHTMKDYENQITNLKKENFNLKLRIYFMEERAQQKYDSAEDVYKTNIELKVEVESLKRELSEKQELLVSASKAVENLAGKESGDILRLKEQARREAERLRDTFNKKLQQLEESLKAAEEEAEKMAAVAEQEKVRNIDMEKQILAFSLSTIVSSASQILHGKLEESEEVLASEKKNAVKRDKTIQGLSLLLKQKDKEMEELCHEIEDRDAALAKAREAAHKAQIQKYQGAEEHQNLLMDKQAELEKLQLEHHGKVLEAQKLQRALRLREKDVGDMQQAKEQLEQELEELQQLKKKGDKAVNDLQNQLKKLKGELGERERAQEQHYQSLLNESQRALQGHELTIQRLTCSLSDKEHQLQEYMNMIKDQEQRRSPGGGGDMLTKLRERLREKEAALQQALDEKFAAIEEKDNEIHQLHLSLREKERDLERLNNLLSHNEETINSFDSVIKEKDVELQHLANSFKDQQRAKQEMEENLSRTLREKDAIISQLQQALEGKSKDLDEMNRALLSKTQSGTVSEQLGQQQKAAEALLAEVMKDRERLVSDNESAVEGLLKTISSKDQLLKDSAEHYKRLLAERAQEVRDLKEQLAEKQQQLCEAEKQSSAIAHAKCLVTAELRGLLAEKDTVINKLVESGQEREKFLTELRLTEVTVPQVVELKRTVQVLQERLHEEEAVLLKKNEDSEPGKIELMKSAVTLKKELAQQTEALNKALKKNSELQVQLAELRSTLADLESRSEAQAANIESLTAVLQTKDEIIQDLHKHLRKPRDYEVSDLQARAAEPKEERPLPGLPQRERTIIGGNSQQEATPALSSVLSEHKALNRALKAEQQLYSSLVRTVKESDSAQRLHALQMELAAVQLLRQQLEEGVQNNEELRRDLETELQRAKQREVDPKELESVRQQLEDAQRWNVSLQARLGAIQSRGGGVGGTSDTADTFSFLADQTSYLSICVEDKLDEELGHLSVPELRQMVRHPSHSSNDFIVVTFSQSLIVFFFFFTLSIEVKANLYISIFSDPRTQGLYQTTASIK</sequence>
<feature type="coiled-coil region" evidence="7">
    <location>
        <begin position="663"/>
        <end position="757"/>
    </location>
</feature>
<feature type="coiled-coil region" evidence="7">
    <location>
        <begin position="14"/>
        <end position="144"/>
    </location>
</feature>
<dbReference type="GO" id="GO:0007098">
    <property type="term" value="P:centrosome cycle"/>
    <property type="evidence" value="ECO:0007669"/>
    <property type="project" value="TreeGrafter"/>
</dbReference>
<feature type="coiled-coil region" evidence="7">
    <location>
        <begin position="856"/>
        <end position="900"/>
    </location>
</feature>
<evidence type="ECO:0000256" key="8">
    <source>
        <dbReference type="SAM" id="Phobius"/>
    </source>
</evidence>
<comment type="subcellular location">
    <subcellularLocation>
        <location evidence="1">Cytoplasm</location>
        <location evidence="1">Cytoskeleton</location>
    </subcellularLocation>
    <subcellularLocation>
        <location evidence="2">Golgi apparatus</location>
    </subcellularLocation>
</comment>
<dbReference type="GO" id="GO:1903358">
    <property type="term" value="P:regulation of Golgi organization"/>
    <property type="evidence" value="ECO:0007669"/>
    <property type="project" value="TreeGrafter"/>
</dbReference>
<reference evidence="11" key="1">
    <citation type="submission" date="2025-08" db="UniProtKB">
        <authorList>
            <consortium name="Ensembl"/>
        </authorList>
    </citation>
    <scope>IDENTIFICATION</scope>
</reference>
<keyword evidence="8" id="KW-1133">Transmembrane helix</keyword>
<organism evidence="11 12">
    <name type="scientific">Paramormyrops kingsleyae</name>
    <dbReference type="NCBI Taxonomy" id="1676925"/>
    <lineage>
        <taxon>Eukaryota</taxon>
        <taxon>Metazoa</taxon>
        <taxon>Chordata</taxon>
        <taxon>Craniata</taxon>
        <taxon>Vertebrata</taxon>
        <taxon>Euteleostomi</taxon>
        <taxon>Actinopterygii</taxon>
        <taxon>Neopterygii</taxon>
        <taxon>Teleostei</taxon>
        <taxon>Osteoglossocephala</taxon>
        <taxon>Osteoglossomorpha</taxon>
        <taxon>Osteoglossiformes</taxon>
        <taxon>Mormyridae</taxon>
        <taxon>Paramormyrops</taxon>
    </lineage>
</organism>
<dbReference type="GO" id="GO:0090063">
    <property type="term" value="P:positive regulation of microtubule nucleation"/>
    <property type="evidence" value="ECO:0007669"/>
    <property type="project" value="TreeGrafter"/>
</dbReference>
<name>A0A3B3QVZ8_9TELE</name>
<dbReference type="InterPro" id="IPR012943">
    <property type="entry name" value="Cnn_1N"/>
</dbReference>
<evidence type="ECO:0000256" key="4">
    <source>
        <dbReference type="ARBA" id="ARBA00022553"/>
    </source>
</evidence>
<evidence type="ECO:0000256" key="1">
    <source>
        <dbReference type="ARBA" id="ARBA00004245"/>
    </source>
</evidence>
<evidence type="ECO:0000256" key="6">
    <source>
        <dbReference type="ARBA" id="ARBA00023212"/>
    </source>
</evidence>
<keyword evidence="5" id="KW-0333">Golgi apparatus</keyword>
<dbReference type="PANTHER" id="PTHR46501">
    <property type="entry name" value="MYOMEGALIN"/>
    <property type="match status" value="1"/>
</dbReference>
<dbReference type="InterPro" id="IPR052593">
    <property type="entry name" value="MT-associated_AKAP9-binding"/>
</dbReference>
<evidence type="ECO:0000256" key="7">
    <source>
        <dbReference type="SAM" id="Coils"/>
    </source>
</evidence>
<keyword evidence="6" id="KW-0206">Cytoskeleton</keyword>
<dbReference type="Pfam" id="PF07989">
    <property type="entry name" value="Cnn_1N"/>
    <property type="match status" value="1"/>
</dbReference>
<keyword evidence="8" id="KW-0472">Membrane</keyword>
<evidence type="ECO:0000313" key="11">
    <source>
        <dbReference type="Ensembl" id="ENSPKIP00000010767.1"/>
    </source>
</evidence>
<dbReference type="GO" id="GO:0060090">
    <property type="term" value="F:molecular adaptor activity"/>
    <property type="evidence" value="ECO:0007669"/>
    <property type="project" value="TreeGrafter"/>
</dbReference>
<dbReference type="GO" id="GO:0005813">
    <property type="term" value="C:centrosome"/>
    <property type="evidence" value="ECO:0007669"/>
    <property type="project" value="TreeGrafter"/>
</dbReference>
<dbReference type="GO" id="GO:0005794">
    <property type="term" value="C:Golgi apparatus"/>
    <property type="evidence" value="ECO:0007669"/>
    <property type="project" value="UniProtKB-SubCell"/>
</dbReference>
<evidence type="ECO:0000256" key="3">
    <source>
        <dbReference type="ARBA" id="ARBA00022490"/>
    </source>
</evidence>
<keyword evidence="8" id="KW-0812">Transmembrane</keyword>
<dbReference type="InterPro" id="IPR056273">
    <property type="entry name" value="CDK5RAP2_MYOME_CC"/>
</dbReference>
<dbReference type="PANTHER" id="PTHR46501:SF7">
    <property type="entry name" value="MYOMEGALIN ISOFORM X1"/>
    <property type="match status" value="1"/>
</dbReference>
<feature type="domain" description="CDK5 regulatory subunit-associated protein 2/Myomegalin coiled coil" evidence="10">
    <location>
        <begin position="803"/>
        <end position="891"/>
    </location>
</feature>
<dbReference type="AlphaFoldDB" id="A0A3B3QVZ8"/>
<keyword evidence="12" id="KW-1185">Reference proteome</keyword>
<accession>A0A3B3QVZ8</accession>
<dbReference type="GeneTree" id="ENSGT00950000183190"/>
<dbReference type="Pfam" id="PF23246">
    <property type="entry name" value="CC_CDK5RAP2"/>
    <property type="match status" value="1"/>
</dbReference>
<dbReference type="Ensembl" id="ENSPKIT00000034903.1">
    <property type="protein sequence ID" value="ENSPKIP00000010767.1"/>
    <property type="gene ID" value="ENSPKIG00000025345.1"/>
</dbReference>
<evidence type="ECO:0000313" key="12">
    <source>
        <dbReference type="Proteomes" id="UP000261540"/>
    </source>
</evidence>
<evidence type="ECO:0000259" key="10">
    <source>
        <dbReference type="Pfam" id="PF23246"/>
    </source>
</evidence>
<protein>
    <submittedName>
        <fullName evidence="11">Uncharacterized protein</fullName>
    </submittedName>
</protein>
<evidence type="ECO:0000259" key="9">
    <source>
        <dbReference type="Pfam" id="PF07989"/>
    </source>
</evidence>
<keyword evidence="4" id="KW-0597">Phosphoprotein</keyword>
<evidence type="ECO:0000256" key="5">
    <source>
        <dbReference type="ARBA" id="ARBA00023034"/>
    </source>
</evidence>
<feature type="transmembrane region" description="Helical" evidence="8">
    <location>
        <begin position="989"/>
        <end position="1009"/>
    </location>
</feature>
<evidence type="ECO:0000256" key="2">
    <source>
        <dbReference type="ARBA" id="ARBA00004555"/>
    </source>
</evidence>